<dbReference type="OrthoDB" id="626541at2"/>
<keyword evidence="4" id="KW-1185">Reference proteome</keyword>
<evidence type="ECO:0000313" key="4">
    <source>
        <dbReference type="Proteomes" id="UP000192756"/>
    </source>
</evidence>
<organism evidence="3 4">
    <name type="scientific">Pedobacter africanus</name>
    <dbReference type="NCBI Taxonomy" id="151894"/>
    <lineage>
        <taxon>Bacteria</taxon>
        <taxon>Pseudomonadati</taxon>
        <taxon>Bacteroidota</taxon>
        <taxon>Sphingobacteriia</taxon>
        <taxon>Sphingobacteriales</taxon>
        <taxon>Sphingobacteriaceae</taxon>
        <taxon>Pedobacter</taxon>
    </lineage>
</organism>
<name>A0A1W2BBL9_9SPHI</name>
<evidence type="ECO:0000259" key="2">
    <source>
        <dbReference type="Pfam" id="PF19404"/>
    </source>
</evidence>
<feature type="domain" description="DUF5977" evidence="2">
    <location>
        <begin position="206"/>
        <end position="270"/>
    </location>
</feature>
<dbReference type="EMBL" id="FWXT01000001">
    <property type="protein sequence ID" value="SMC70365.1"/>
    <property type="molecule type" value="Genomic_DNA"/>
</dbReference>
<evidence type="ECO:0000313" key="3">
    <source>
        <dbReference type="EMBL" id="SMC70365.1"/>
    </source>
</evidence>
<reference evidence="4" key="1">
    <citation type="submission" date="2017-04" db="EMBL/GenBank/DDBJ databases">
        <authorList>
            <person name="Varghese N."/>
            <person name="Submissions S."/>
        </authorList>
    </citation>
    <scope>NUCLEOTIDE SEQUENCE [LARGE SCALE GENOMIC DNA]</scope>
    <source>
        <strain evidence="4">DSM 12126</strain>
    </source>
</reference>
<protein>
    <recommendedName>
        <fullName evidence="2">DUF5977 domain-containing protein</fullName>
    </recommendedName>
</protein>
<evidence type="ECO:0000256" key="1">
    <source>
        <dbReference type="SAM" id="SignalP"/>
    </source>
</evidence>
<gene>
    <name evidence="3" type="ORF">SAMN04488524_2209</name>
</gene>
<keyword evidence="1" id="KW-0732">Signal</keyword>
<dbReference type="Pfam" id="PF19404">
    <property type="entry name" value="DUF5977"/>
    <property type="match status" value="2"/>
</dbReference>
<dbReference type="RefSeq" id="WP_084238408.1">
    <property type="nucleotide sequence ID" value="NZ_FWXT01000001.1"/>
</dbReference>
<accession>A0A1W2BBL9</accession>
<feature type="domain" description="DUF5977" evidence="2">
    <location>
        <begin position="140"/>
        <end position="202"/>
    </location>
</feature>
<dbReference type="Proteomes" id="UP000192756">
    <property type="component" value="Unassembled WGS sequence"/>
</dbReference>
<feature type="chain" id="PRO_5012664376" description="DUF5977 domain-containing protein" evidence="1">
    <location>
        <begin position="20"/>
        <end position="363"/>
    </location>
</feature>
<dbReference type="STRING" id="151894.SAMN04488524_2209"/>
<feature type="signal peptide" evidence="1">
    <location>
        <begin position="1"/>
        <end position="19"/>
    </location>
</feature>
<dbReference type="AlphaFoldDB" id="A0A1W2BBL9"/>
<proteinExistence type="predicted"/>
<sequence>MKKLFLLCSAIICCLQGYAQTFSPSSATINSGDQVTITTSGETATKYLTNIYLSEINSISITPGSSYAGYISSVMNGLPDFYSIATQRPTSFKATINNSYTAAIKIKIAFQVSYNGTGGSGSERVFCEITVNPTPVPTSYGNQVRSRTFYKNDCSSGFESDPYVYTVPANTFTAPTQAEANALADARIDAQGQNAANAALTCKQVYYNTEASAVFTKNNCGPNLTPTAVTYIVTANKHKSLISQADADAKAQADIDANGQNYANANGMCIAVPYIEGPDQAYTTVDYTYFVGNRSPGETYEWIIPTNFTVVSGLTDFSITLVPKRAGTAPNTKTIKVKITKSNGEILTISKQVTIIYCLNCPI</sequence>
<dbReference type="InterPro" id="IPR046020">
    <property type="entry name" value="DUF5977"/>
</dbReference>